<proteinExistence type="predicted"/>
<accession>A0ABU3Z9B0</accession>
<protein>
    <submittedName>
        <fullName evidence="1">DUF4365 domain-containing protein</fullName>
    </submittedName>
</protein>
<dbReference type="RefSeq" id="WP_317330008.1">
    <property type="nucleotide sequence ID" value="NZ_JAWJZA010000035.1"/>
</dbReference>
<sequence length="575" mass="65875">MPSKDKIEERAVETIRSLINNCDFITHDIPTNDKTPVYDGELRLYRKNSKGLSNENLIGAVPVQVKGKDKSFQNKPKYPIKVSHLNYYQQNGGCLFFVVDTVLKQIYYCELLPVIIYEKFQEKPSSSTQRTLTFPLKKFPEKEEEVYALLTHFYNHSKKQRASNGITQSLGEIFHSGQNISIESELKFEKKDNIMTLKDEPTQLYAKFKPSDAIAPLGSFTITAVGESANAILSIGSNQYQVNVARRISIDPNDIEIELNHNIKIFPYKQTPTLTYSIKDSNLSEAKSTLSILIDLCQENPLYINNQVLGCLNKNKKLLENLICLNNNLDKIQEIANVLNINTDKMKLSASLIDWLLVLHNDIVKNLSHKKVKGESSGPKCIDFSGACLALVLWIYKGESKYFSYFDSKLHLGSENKETQYPLYLKISTEHLTKVNNIPFEQVAQTLSSINLDKFSFELINPFILNVLNAYDQSHNAQLLQMITTISRRLMEYENTNITKLNYYQLLKRLDQLTSIEMKEIFNIIESTNSLQEKIAAYILLGSYNEASSLFTQLSTEEYNTFKTYPIFNLWNDKI</sequence>
<evidence type="ECO:0000313" key="1">
    <source>
        <dbReference type="EMBL" id="MDV5088494.1"/>
    </source>
</evidence>
<evidence type="ECO:0000313" key="2">
    <source>
        <dbReference type="Proteomes" id="UP001272515"/>
    </source>
</evidence>
<comment type="caution">
    <text evidence="1">The sequence shown here is derived from an EMBL/GenBank/DDBJ whole genome shotgun (WGS) entry which is preliminary data.</text>
</comment>
<organism evidence="1 2">
    <name type="scientific">Veillonella absiana</name>
    <dbReference type="NCBI Taxonomy" id="3079305"/>
    <lineage>
        <taxon>Bacteria</taxon>
        <taxon>Bacillati</taxon>
        <taxon>Bacillota</taxon>
        <taxon>Negativicutes</taxon>
        <taxon>Veillonellales</taxon>
        <taxon>Veillonellaceae</taxon>
        <taxon>Veillonella</taxon>
    </lineage>
</organism>
<keyword evidence="2" id="KW-1185">Reference proteome</keyword>
<reference evidence="1 2" key="1">
    <citation type="submission" date="2023-10" db="EMBL/GenBank/DDBJ databases">
        <title>Veillonella sp. nov., isolated from a pig farm feces dump.</title>
        <authorList>
            <person name="Chang Y.-H."/>
        </authorList>
    </citation>
    <scope>NUCLEOTIDE SEQUENCE [LARGE SCALE GENOMIC DNA]</scope>
    <source>
        <strain evidence="1 2">YH-vei2233</strain>
    </source>
</reference>
<gene>
    <name evidence="1" type="ORF">RVY80_06520</name>
</gene>
<dbReference type="EMBL" id="JAWJZB010000007">
    <property type="protein sequence ID" value="MDV5088494.1"/>
    <property type="molecule type" value="Genomic_DNA"/>
</dbReference>
<name>A0ABU3Z9B0_9FIRM</name>
<dbReference type="Proteomes" id="UP001272515">
    <property type="component" value="Unassembled WGS sequence"/>
</dbReference>